<feature type="region of interest" description="Disordered" evidence="1">
    <location>
        <begin position="214"/>
        <end position="279"/>
    </location>
</feature>
<evidence type="ECO:0000256" key="1">
    <source>
        <dbReference type="SAM" id="MobiDB-lite"/>
    </source>
</evidence>
<dbReference type="Proteomes" id="UP001360953">
    <property type="component" value="Unassembled WGS sequence"/>
</dbReference>
<keyword evidence="3" id="KW-1185">Reference proteome</keyword>
<reference evidence="2 3" key="1">
    <citation type="submission" date="2024-04" db="EMBL/GenBank/DDBJ databases">
        <title>Phyllosticta paracitricarpa is synonymous to the EU quarantine fungus P. citricarpa based on phylogenomic analyses.</title>
        <authorList>
            <consortium name="Lawrence Berkeley National Laboratory"/>
            <person name="Van ingen-buijs V.A."/>
            <person name="Van westerhoven A.C."/>
            <person name="Haridas S."/>
            <person name="Skiadas P."/>
            <person name="Martin F."/>
            <person name="Groenewald J.Z."/>
            <person name="Crous P.W."/>
            <person name="Seidl M.F."/>
        </authorList>
    </citation>
    <scope>NUCLEOTIDE SEQUENCE [LARGE SCALE GENOMIC DNA]</scope>
    <source>
        <strain evidence="2 3">CPC 17464</strain>
    </source>
</reference>
<dbReference type="GeneID" id="92033254"/>
<proteinExistence type="predicted"/>
<dbReference type="EMBL" id="JBBPEH010000006">
    <property type="protein sequence ID" value="KAK7537437.1"/>
    <property type="molecule type" value="Genomic_DNA"/>
</dbReference>
<comment type="caution">
    <text evidence="2">The sequence shown here is derived from an EMBL/GenBank/DDBJ whole genome shotgun (WGS) entry which is preliminary data.</text>
</comment>
<gene>
    <name evidence="2" type="ORF">J3D65DRAFT_625547</name>
</gene>
<sequence>MGGWTDGCFSSSLAATRSSTGTVQAPWARVVSSPEVQSCCGFNQGDRLHTSNHDHDTTRHDTSSPTARLLPSRPLLRPAASCCRHSNFGPAAATLHLSISPPPCCSCGCAPCPGIHLRSQATCRRLSLTPSQPYTRDSSRKFKETALFSRRPSQNYELRVLAFFSSSYDTIHRVRPNQCRVTKGLPAAFQQRSGVGVKPQLPGPPVPVCTPDWHSNTTGEPSPNVFGPMREKKTSSPSITRLTRLLSISRRRQSRTSHLNVRPISARPHTSSHRGLERS</sequence>
<accession>A0ABR1LUH7</accession>
<evidence type="ECO:0000313" key="2">
    <source>
        <dbReference type="EMBL" id="KAK7537437.1"/>
    </source>
</evidence>
<protein>
    <submittedName>
        <fullName evidence="2">Uncharacterized protein</fullName>
    </submittedName>
</protein>
<feature type="compositionally biased region" description="Low complexity" evidence="1">
    <location>
        <begin position="238"/>
        <end position="248"/>
    </location>
</feature>
<name>A0ABR1LUH7_9PEZI</name>
<organism evidence="2 3">
    <name type="scientific">Phyllosticta citribraziliensis</name>
    <dbReference type="NCBI Taxonomy" id="989973"/>
    <lineage>
        <taxon>Eukaryota</taxon>
        <taxon>Fungi</taxon>
        <taxon>Dikarya</taxon>
        <taxon>Ascomycota</taxon>
        <taxon>Pezizomycotina</taxon>
        <taxon>Dothideomycetes</taxon>
        <taxon>Dothideomycetes incertae sedis</taxon>
        <taxon>Botryosphaeriales</taxon>
        <taxon>Phyllostictaceae</taxon>
        <taxon>Phyllosticta</taxon>
    </lineage>
</organism>
<evidence type="ECO:0000313" key="3">
    <source>
        <dbReference type="Proteomes" id="UP001360953"/>
    </source>
</evidence>
<dbReference type="RefSeq" id="XP_066655588.1">
    <property type="nucleotide sequence ID" value="XM_066800348.1"/>
</dbReference>